<sequence length="69" mass="7545">MTASACLRMSSRDTVRLRRSRRGVTRSCESVAADSSGEQSSSRCSARSRSNDVAYNSSWRVSNGNRNGL</sequence>
<dbReference type="EMBL" id="QKKF02011748">
    <property type="protein sequence ID" value="RZF44035.1"/>
    <property type="molecule type" value="Genomic_DNA"/>
</dbReference>
<name>A0A482XDG6_LAOST</name>
<feature type="compositionally biased region" description="Low complexity" evidence="1">
    <location>
        <begin position="35"/>
        <end position="48"/>
    </location>
</feature>
<organism evidence="2 3">
    <name type="scientific">Laodelphax striatellus</name>
    <name type="common">Small brown planthopper</name>
    <name type="synonym">Delphax striatella</name>
    <dbReference type="NCBI Taxonomy" id="195883"/>
    <lineage>
        <taxon>Eukaryota</taxon>
        <taxon>Metazoa</taxon>
        <taxon>Ecdysozoa</taxon>
        <taxon>Arthropoda</taxon>
        <taxon>Hexapoda</taxon>
        <taxon>Insecta</taxon>
        <taxon>Pterygota</taxon>
        <taxon>Neoptera</taxon>
        <taxon>Paraneoptera</taxon>
        <taxon>Hemiptera</taxon>
        <taxon>Auchenorrhyncha</taxon>
        <taxon>Fulgoroidea</taxon>
        <taxon>Delphacidae</taxon>
        <taxon>Criomorphinae</taxon>
        <taxon>Laodelphax</taxon>
    </lineage>
</organism>
<accession>A0A482XDG6</accession>
<dbReference type="Proteomes" id="UP000291343">
    <property type="component" value="Unassembled WGS sequence"/>
</dbReference>
<gene>
    <name evidence="2" type="ORF">LSTR_LSTR016578</name>
</gene>
<feature type="compositionally biased region" description="Polar residues" evidence="1">
    <location>
        <begin position="51"/>
        <end position="69"/>
    </location>
</feature>
<evidence type="ECO:0000313" key="2">
    <source>
        <dbReference type="EMBL" id="RZF44035.1"/>
    </source>
</evidence>
<dbReference type="AlphaFoldDB" id="A0A482XDG6"/>
<evidence type="ECO:0000256" key="1">
    <source>
        <dbReference type="SAM" id="MobiDB-lite"/>
    </source>
</evidence>
<proteinExistence type="predicted"/>
<keyword evidence="3" id="KW-1185">Reference proteome</keyword>
<feature type="region of interest" description="Disordered" evidence="1">
    <location>
        <begin position="1"/>
        <end position="69"/>
    </location>
</feature>
<dbReference type="InParanoid" id="A0A482XDG6"/>
<evidence type="ECO:0000313" key="3">
    <source>
        <dbReference type="Proteomes" id="UP000291343"/>
    </source>
</evidence>
<comment type="caution">
    <text evidence="2">The sequence shown here is derived from an EMBL/GenBank/DDBJ whole genome shotgun (WGS) entry which is preliminary data.</text>
</comment>
<reference evidence="2 3" key="1">
    <citation type="journal article" date="2017" name="Gigascience">
        <title>Genome sequence of the small brown planthopper, Laodelphax striatellus.</title>
        <authorList>
            <person name="Zhu J."/>
            <person name="Jiang F."/>
            <person name="Wang X."/>
            <person name="Yang P."/>
            <person name="Bao Y."/>
            <person name="Zhao W."/>
            <person name="Wang W."/>
            <person name="Lu H."/>
            <person name="Wang Q."/>
            <person name="Cui N."/>
            <person name="Li J."/>
            <person name="Chen X."/>
            <person name="Luo L."/>
            <person name="Yu J."/>
            <person name="Kang L."/>
            <person name="Cui F."/>
        </authorList>
    </citation>
    <scope>NUCLEOTIDE SEQUENCE [LARGE SCALE GENOMIC DNA]</scope>
    <source>
        <strain evidence="2">Lst14</strain>
    </source>
</reference>
<protein>
    <submittedName>
        <fullName evidence="2">Uncharacterized protein</fullName>
    </submittedName>
</protein>